<proteinExistence type="predicted"/>
<sequence>MSLLTPMLRSSPLTDWFSDAQRVQDMLDFEAALAQAQAACGMVPPEAVGPIVAACRHEAIDFAALGEAAVGAGNLAIPLVKQLTARKSARSRGCALRSLGRYQPGRHRHRTGAPAARGAGCR</sequence>
<gene>
    <name evidence="2" type="ORF">KPZU09_16470</name>
</gene>
<dbReference type="AlphaFoldDB" id="A0A919LM37"/>
<accession>A0A919LM37</accession>
<feature type="region of interest" description="Disordered" evidence="1">
    <location>
        <begin position="101"/>
        <end position="122"/>
    </location>
</feature>
<dbReference type="Proteomes" id="UP000655094">
    <property type="component" value="Unassembled WGS sequence"/>
</dbReference>
<dbReference type="InterPro" id="IPR024083">
    <property type="entry name" value="Fumarase/histidase_N"/>
</dbReference>
<organism evidence="2 3">
    <name type="scientific">Klebsiella pneumoniae</name>
    <dbReference type="NCBI Taxonomy" id="573"/>
    <lineage>
        <taxon>Bacteria</taxon>
        <taxon>Pseudomonadati</taxon>
        <taxon>Pseudomonadota</taxon>
        <taxon>Gammaproteobacteria</taxon>
        <taxon>Enterobacterales</taxon>
        <taxon>Enterobacteriaceae</taxon>
        <taxon>Klebsiella/Raoultella group</taxon>
        <taxon>Klebsiella</taxon>
        <taxon>Klebsiella pneumoniae complex</taxon>
    </lineage>
</organism>
<dbReference type="InterPro" id="IPR008948">
    <property type="entry name" value="L-Aspartase-like"/>
</dbReference>
<dbReference type="Gene3D" id="1.10.275.10">
    <property type="entry name" value="Fumarase/aspartase (N-terminal domain)"/>
    <property type="match status" value="1"/>
</dbReference>
<reference evidence="2" key="1">
    <citation type="submission" date="2020-10" db="EMBL/GenBank/DDBJ databases">
        <title>Genome Sequence of ESBL Producing Zambian Clinical Strains.</title>
        <authorList>
            <person name="Shawa M."/>
            <person name="Furuta Y."/>
            <person name="Simbotwe M."/>
            <person name="Mulenga E."/>
            <person name="Mubanga M."/>
            <person name="Mulenga G."/>
            <person name="Kaile C."/>
            <person name="Zorigt T."/>
            <person name="Hang'ombe B."/>
            <person name="Higashi H."/>
        </authorList>
    </citation>
    <scope>NUCLEOTIDE SEQUENCE</scope>
    <source>
        <strain evidence="2">Zam_UTH_09</strain>
    </source>
</reference>
<evidence type="ECO:0000313" key="3">
    <source>
        <dbReference type="Proteomes" id="UP000655094"/>
    </source>
</evidence>
<evidence type="ECO:0000313" key="2">
    <source>
        <dbReference type="EMBL" id="GHK51911.1"/>
    </source>
</evidence>
<comment type="caution">
    <text evidence="2">The sequence shown here is derived from an EMBL/GenBank/DDBJ whole genome shotgun (WGS) entry which is preliminary data.</text>
</comment>
<name>A0A919LM37_KLEPN</name>
<evidence type="ECO:0000256" key="1">
    <source>
        <dbReference type="SAM" id="MobiDB-lite"/>
    </source>
</evidence>
<dbReference type="SUPFAM" id="SSF48557">
    <property type="entry name" value="L-aspartase-like"/>
    <property type="match status" value="1"/>
</dbReference>
<dbReference type="GO" id="GO:0016829">
    <property type="term" value="F:lyase activity"/>
    <property type="evidence" value="ECO:0007669"/>
    <property type="project" value="UniProtKB-ARBA"/>
</dbReference>
<evidence type="ECO:0008006" key="4">
    <source>
        <dbReference type="Google" id="ProtNLM"/>
    </source>
</evidence>
<protein>
    <recommendedName>
        <fullName evidence="4">3-carboxy-cis,cis-muconate cycloisomerase</fullName>
    </recommendedName>
</protein>
<dbReference type="EMBL" id="BNFF01000001">
    <property type="protein sequence ID" value="GHK51911.1"/>
    <property type="molecule type" value="Genomic_DNA"/>
</dbReference>